<dbReference type="EMBL" id="CAXKWB010066898">
    <property type="protein sequence ID" value="CAL4190553.1"/>
    <property type="molecule type" value="Genomic_DNA"/>
</dbReference>
<evidence type="ECO:0000313" key="3">
    <source>
        <dbReference type="Proteomes" id="UP001497623"/>
    </source>
</evidence>
<gene>
    <name evidence="2" type="ORF">MNOR_LOCUS36475</name>
</gene>
<name>A0AAV2SJL7_MEGNR</name>
<keyword evidence="3" id="KW-1185">Reference proteome</keyword>
<sequence>QLKVTTFKEEYNHSTHPSIYESYPKIRRLNEHTLEETKKLLALNANKKKVQQRLKEKGKKIKSKDLYNVMRNEFKRSNNFQDILDIINKQCDLTHEILLNNEKECDGIFLQTKNIQLTFGSYSDIIFIDATYKLNQLSMPLYVMKCLDGNGESEVIGLALVLNENKETLSWIAKSFKKHNPNYVNVKCIMSDKDMLEREVLSEHFPNAHLLICLFHVLRTFNREISTTKMSITKEERETSLEILQSIVYAKDEDTCNSNIKTLKTGAPKKVVDYFTKKWESIKEEWIKGLQKQLSNFYLYTNRLESFNGKLKSLIRSYSSMTVFFKDLMTVIMHYEQERDSRAINTITKRSTDTIKNKDLEAYSTLLTPWAYAKIESQMESTG</sequence>
<comment type="caution">
    <text evidence="2">The sequence shown here is derived from an EMBL/GenBank/DDBJ whole genome shotgun (WGS) entry which is preliminary data.</text>
</comment>
<dbReference type="InterPro" id="IPR048324">
    <property type="entry name" value="ZSWIM1-3_RNaseH-like"/>
</dbReference>
<accession>A0AAV2SJL7</accession>
<reference evidence="2 3" key="1">
    <citation type="submission" date="2024-05" db="EMBL/GenBank/DDBJ databases">
        <authorList>
            <person name="Wallberg A."/>
        </authorList>
    </citation>
    <scope>NUCLEOTIDE SEQUENCE [LARGE SCALE GENOMIC DNA]</scope>
</reference>
<dbReference type="PANTHER" id="PTHR31569:SF4">
    <property type="entry name" value="SWIM-TYPE DOMAIN-CONTAINING PROTEIN"/>
    <property type="match status" value="1"/>
</dbReference>
<dbReference type="InterPro" id="IPR052579">
    <property type="entry name" value="Zinc_finger_SWIM"/>
</dbReference>
<dbReference type="Proteomes" id="UP001497623">
    <property type="component" value="Unassembled WGS sequence"/>
</dbReference>
<feature type="non-terminal residue" evidence="2">
    <location>
        <position position="1"/>
    </location>
</feature>
<proteinExistence type="predicted"/>
<organism evidence="2 3">
    <name type="scientific">Meganyctiphanes norvegica</name>
    <name type="common">Northern krill</name>
    <name type="synonym">Thysanopoda norvegica</name>
    <dbReference type="NCBI Taxonomy" id="48144"/>
    <lineage>
        <taxon>Eukaryota</taxon>
        <taxon>Metazoa</taxon>
        <taxon>Ecdysozoa</taxon>
        <taxon>Arthropoda</taxon>
        <taxon>Crustacea</taxon>
        <taxon>Multicrustacea</taxon>
        <taxon>Malacostraca</taxon>
        <taxon>Eumalacostraca</taxon>
        <taxon>Eucarida</taxon>
        <taxon>Euphausiacea</taxon>
        <taxon>Euphausiidae</taxon>
        <taxon>Meganyctiphanes</taxon>
    </lineage>
</organism>
<dbReference type="AlphaFoldDB" id="A0AAV2SJL7"/>
<evidence type="ECO:0000313" key="2">
    <source>
        <dbReference type="EMBL" id="CAL4190553.1"/>
    </source>
</evidence>
<dbReference type="PANTHER" id="PTHR31569">
    <property type="entry name" value="SWIM-TYPE DOMAIN-CONTAINING PROTEIN"/>
    <property type="match status" value="1"/>
</dbReference>
<dbReference type="Pfam" id="PF21056">
    <property type="entry name" value="ZSWIM1-3_RNaseH-like"/>
    <property type="match status" value="1"/>
</dbReference>
<feature type="domain" description="ZSWIM1/3 RNaseH-like" evidence="1">
    <location>
        <begin position="87"/>
        <end position="211"/>
    </location>
</feature>
<feature type="non-terminal residue" evidence="2">
    <location>
        <position position="383"/>
    </location>
</feature>
<protein>
    <recommendedName>
        <fullName evidence="1">ZSWIM1/3 RNaseH-like domain-containing protein</fullName>
    </recommendedName>
</protein>
<evidence type="ECO:0000259" key="1">
    <source>
        <dbReference type="Pfam" id="PF21056"/>
    </source>
</evidence>